<dbReference type="KEGG" id="wic:J056_003904"/>
<accession>R9AHK3</accession>
<dbReference type="SMART" id="SM00355">
    <property type="entry name" value="ZnF_C2H2"/>
    <property type="match status" value="8"/>
</dbReference>
<dbReference type="GO" id="GO:0005634">
    <property type="term" value="C:nucleus"/>
    <property type="evidence" value="ECO:0007669"/>
    <property type="project" value="UniProtKB-SubCell"/>
</dbReference>
<organism evidence="13 14">
    <name type="scientific">Wallemia ichthyophaga (strain EXF-994 / CBS 113033)</name>
    <dbReference type="NCBI Taxonomy" id="1299270"/>
    <lineage>
        <taxon>Eukaryota</taxon>
        <taxon>Fungi</taxon>
        <taxon>Dikarya</taxon>
        <taxon>Basidiomycota</taxon>
        <taxon>Wallemiomycotina</taxon>
        <taxon>Wallemiomycetes</taxon>
        <taxon>Wallemiales</taxon>
        <taxon>Wallemiaceae</taxon>
        <taxon>Wallemia</taxon>
    </lineage>
</organism>
<keyword evidence="3" id="KW-0677">Repeat</keyword>
<sequence length="520" mass="58493">MNGLSEEISTELPAYDEGLAFSIMNALSEGAGKEDKEEDGRSDCSSEYCDDEMHKVDVVCDDDDCIEPVCESEEQFQSFLENCCNDFDFHNNGHVSCSIPNSTSTIPPLIKCEWAGCNAHYDSMNDLIEHVHNSHLNFVNLDCKWGGTDCNVCPPSTSTNTQPDAHSILRHVLQDHLQVADDPLALSGAGQGAQGTQGTQQTQNNLHTLQNSDNLSIAIAHHDYPDLNPYAHHLHATAFPHLHPPSICPAATHASMNTNMNTNMKTETEKARPIHPPHPPKPHHHHHYHTPHYHHHPYPRPNTCTIAGPPYRCDWLNCKQHDVEFGSTEELMTHLSTEHVGSGKAEYSCMWRGCEKSGSGSGSSSSSTRGRVFSSRQKIMRHLQSHTGHRPFECPVCHRFFSEAATLQQHMRKHTREKPYVCDYQGCGKAFAIAGALTIHKRTHTNERPFKCTFCDKAFSESSNLKKHLRTHTGDRPFECPHPSCDKRFARPDQVTRHQNVHYKQYKHDNNNVNNNNNSI</sequence>
<keyword evidence="7" id="KW-0238">DNA-binding</keyword>
<keyword evidence="4 10" id="KW-0863">Zinc-finger</keyword>
<gene>
    <name evidence="13" type="ORF">J056_003904</name>
</gene>
<evidence type="ECO:0000256" key="7">
    <source>
        <dbReference type="ARBA" id="ARBA00023125"/>
    </source>
</evidence>
<evidence type="ECO:0000256" key="5">
    <source>
        <dbReference type="ARBA" id="ARBA00022833"/>
    </source>
</evidence>
<feature type="region of interest" description="Disordered" evidence="11">
    <location>
        <begin position="270"/>
        <end position="296"/>
    </location>
</feature>
<dbReference type="InterPro" id="IPR036236">
    <property type="entry name" value="Znf_C2H2_sf"/>
</dbReference>
<keyword evidence="5" id="KW-0862">Zinc</keyword>
<evidence type="ECO:0000256" key="10">
    <source>
        <dbReference type="PROSITE-ProRule" id="PRU00042"/>
    </source>
</evidence>
<dbReference type="PROSITE" id="PS00028">
    <property type="entry name" value="ZINC_FINGER_C2H2_1"/>
    <property type="match status" value="5"/>
</dbReference>
<dbReference type="SUPFAM" id="SSF57667">
    <property type="entry name" value="beta-beta-alpha zinc fingers"/>
    <property type="match status" value="4"/>
</dbReference>
<dbReference type="Proteomes" id="UP000014064">
    <property type="component" value="Unassembled WGS sequence"/>
</dbReference>
<keyword evidence="14" id="KW-1185">Reference proteome</keyword>
<dbReference type="GO" id="GO:0007224">
    <property type="term" value="P:smoothened signaling pathway"/>
    <property type="evidence" value="ECO:0007669"/>
    <property type="project" value="TreeGrafter"/>
</dbReference>
<keyword evidence="2" id="KW-0479">Metal-binding</keyword>
<comment type="subcellular location">
    <subcellularLocation>
        <location evidence="1">Nucleus</location>
    </subcellularLocation>
</comment>
<dbReference type="OrthoDB" id="3437960at2759"/>
<name>R9AHK3_WALI9</name>
<dbReference type="EMBL" id="KE007229">
    <property type="protein sequence ID" value="EOR01668.1"/>
    <property type="molecule type" value="Genomic_DNA"/>
</dbReference>
<evidence type="ECO:0000256" key="9">
    <source>
        <dbReference type="ARBA" id="ARBA00023242"/>
    </source>
</evidence>
<dbReference type="FunFam" id="3.30.160.60:FF:000125">
    <property type="entry name" value="Putative zinc finger protein 143"/>
    <property type="match status" value="1"/>
</dbReference>
<evidence type="ECO:0000256" key="3">
    <source>
        <dbReference type="ARBA" id="ARBA00022737"/>
    </source>
</evidence>
<dbReference type="Gene3D" id="3.30.160.60">
    <property type="entry name" value="Classic Zinc Finger"/>
    <property type="match status" value="7"/>
</dbReference>
<evidence type="ECO:0000259" key="12">
    <source>
        <dbReference type="PROSITE" id="PS50157"/>
    </source>
</evidence>
<feature type="domain" description="C2H2-type" evidence="12">
    <location>
        <begin position="478"/>
        <end position="507"/>
    </location>
</feature>
<dbReference type="eggNOG" id="KOG1721">
    <property type="taxonomic scope" value="Eukaryota"/>
</dbReference>
<feature type="compositionally biased region" description="Basic residues" evidence="11">
    <location>
        <begin position="273"/>
        <end position="296"/>
    </location>
</feature>
<dbReference type="HOGENOM" id="CLU_029481_1_0_1"/>
<dbReference type="PANTHER" id="PTHR45718">
    <property type="entry name" value="TRANSCRIPTIONAL ACTIVATOR CUBITUS INTERRUPTUS"/>
    <property type="match status" value="1"/>
</dbReference>
<evidence type="ECO:0000256" key="1">
    <source>
        <dbReference type="ARBA" id="ARBA00004123"/>
    </source>
</evidence>
<dbReference type="GO" id="GO:0000981">
    <property type="term" value="F:DNA-binding transcription factor activity, RNA polymerase II-specific"/>
    <property type="evidence" value="ECO:0007669"/>
    <property type="project" value="TreeGrafter"/>
</dbReference>
<feature type="domain" description="C2H2-type" evidence="12">
    <location>
        <begin position="370"/>
        <end position="391"/>
    </location>
</feature>
<dbReference type="InterPro" id="IPR043359">
    <property type="entry name" value="GLI-like"/>
</dbReference>
<dbReference type="PANTHER" id="PTHR45718:SF6">
    <property type="entry name" value="ZINC FINGER PROTEIN GLI2"/>
    <property type="match status" value="1"/>
</dbReference>
<evidence type="ECO:0000256" key="11">
    <source>
        <dbReference type="SAM" id="MobiDB-lite"/>
    </source>
</evidence>
<evidence type="ECO:0000256" key="4">
    <source>
        <dbReference type="ARBA" id="ARBA00022771"/>
    </source>
</evidence>
<dbReference type="InterPro" id="IPR013087">
    <property type="entry name" value="Znf_C2H2_type"/>
</dbReference>
<dbReference type="PROSITE" id="PS50157">
    <property type="entry name" value="ZINC_FINGER_C2H2_2"/>
    <property type="match status" value="5"/>
</dbReference>
<feature type="domain" description="C2H2-type" evidence="12">
    <location>
        <begin position="450"/>
        <end position="477"/>
    </location>
</feature>
<dbReference type="FunFam" id="3.30.160.60:FF:000325">
    <property type="entry name" value="ZFP90 zinc finger protein"/>
    <property type="match status" value="1"/>
</dbReference>
<feature type="domain" description="C2H2-type" evidence="12">
    <location>
        <begin position="420"/>
        <end position="449"/>
    </location>
</feature>
<dbReference type="RefSeq" id="XP_009267388.1">
    <property type="nucleotide sequence ID" value="XM_009269113.1"/>
</dbReference>
<dbReference type="OMA" id="NICKSEV"/>
<reference evidence="14" key="1">
    <citation type="journal article" date="2013" name="BMC Genomics">
        <title>Genome and transcriptome sequencing of the halophilic fungus Wallemia ichthyophaga: haloadaptations present and absent.</title>
        <authorList>
            <person name="Zajc J."/>
            <person name="Liu Y."/>
            <person name="Dai W."/>
            <person name="Yang Z."/>
            <person name="Hu J."/>
            <person name="Gostincar C."/>
            <person name="Gunde-Cimerman N."/>
        </authorList>
    </citation>
    <scope>NUCLEOTIDE SEQUENCE [LARGE SCALE GENOMIC DNA]</scope>
    <source>
        <strain evidence="14">EXF-994 / CBS 113033</strain>
    </source>
</reference>
<dbReference type="GO" id="GO:0000978">
    <property type="term" value="F:RNA polymerase II cis-regulatory region sequence-specific DNA binding"/>
    <property type="evidence" value="ECO:0007669"/>
    <property type="project" value="UniProtKB-ARBA"/>
</dbReference>
<dbReference type="FunFam" id="3.30.160.60:FF:000446">
    <property type="entry name" value="Zinc finger protein"/>
    <property type="match status" value="1"/>
</dbReference>
<dbReference type="GeneID" id="20376856"/>
<evidence type="ECO:0000256" key="2">
    <source>
        <dbReference type="ARBA" id="ARBA00022723"/>
    </source>
</evidence>
<keyword evidence="8" id="KW-0804">Transcription</keyword>
<proteinExistence type="predicted"/>
<dbReference type="Pfam" id="PF00096">
    <property type="entry name" value="zf-C2H2"/>
    <property type="match status" value="4"/>
</dbReference>
<dbReference type="GO" id="GO:0008270">
    <property type="term" value="F:zinc ion binding"/>
    <property type="evidence" value="ECO:0007669"/>
    <property type="project" value="UniProtKB-KW"/>
</dbReference>
<keyword evidence="9" id="KW-0539">Nucleus</keyword>
<feature type="domain" description="C2H2-type" evidence="12">
    <location>
        <begin position="392"/>
        <end position="419"/>
    </location>
</feature>
<evidence type="ECO:0000256" key="8">
    <source>
        <dbReference type="ARBA" id="ARBA00023163"/>
    </source>
</evidence>
<evidence type="ECO:0000313" key="13">
    <source>
        <dbReference type="EMBL" id="EOR01668.1"/>
    </source>
</evidence>
<protein>
    <submittedName>
        <fullName evidence="13">Zinc-responsive transcriptional regulator ZAP1</fullName>
    </submittedName>
</protein>
<dbReference type="AlphaFoldDB" id="R9AHK3"/>
<evidence type="ECO:0000313" key="14">
    <source>
        <dbReference type="Proteomes" id="UP000014064"/>
    </source>
</evidence>
<keyword evidence="6" id="KW-0805">Transcription regulation</keyword>
<evidence type="ECO:0000256" key="6">
    <source>
        <dbReference type="ARBA" id="ARBA00023015"/>
    </source>
</evidence>